<gene>
    <name evidence="3 4" type="primary">tusB</name>
    <name evidence="4" type="ORF">EB241_13320</name>
</gene>
<protein>
    <recommendedName>
        <fullName evidence="3">Protein TusB</fullName>
    </recommendedName>
    <alternativeName>
        <fullName evidence="3">tRNA 2-thiouridine synthesizing protein B</fullName>
    </alternativeName>
</protein>
<dbReference type="Pfam" id="PF04077">
    <property type="entry name" value="DsrH"/>
    <property type="match status" value="1"/>
</dbReference>
<organism evidence="4 5">
    <name type="scientific">Erwinia psidii</name>
    <dbReference type="NCBI Taxonomy" id="69224"/>
    <lineage>
        <taxon>Bacteria</taxon>
        <taxon>Pseudomonadati</taxon>
        <taxon>Pseudomonadota</taxon>
        <taxon>Gammaproteobacteria</taxon>
        <taxon>Enterobacterales</taxon>
        <taxon>Erwiniaceae</taxon>
        <taxon>Erwinia</taxon>
    </lineage>
</organism>
<evidence type="ECO:0000256" key="2">
    <source>
        <dbReference type="ARBA" id="ARBA00022694"/>
    </source>
</evidence>
<comment type="subunit">
    <text evidence="3">Heterohexamer, formed by a dimer of trimers. The hexameric TusBCD complex contains 2 copies each of TusB, TusC and TusD. The TusBCD complex interacts with TusE.</text>
</comment>
<dbReference type="GO" id="GO:1990228">
    <property type="term" value="C:sulfurtransferase complex"/>
    <property type="evidence" value="ECO:0007669"/>
    <property type="project" value="TreeGrafter"/>
</dbReference>
<dbReference type="RefSeq" id="WP_124233626.1">
    <property type="nucleotide sequence ID" value="NZ_RHHM01000009.1"/>
</dbReference>
<comment type="subcellular location">
    <subcellularLocation>
        <location evidence="3">Cytoplasm</location>
    </subcellularLocation>
</comment>
<dbReference type="GO" id="GO:0016740">
    <property type="term" value="F:transferase activity"/>
    <property type="evidence" value="ECO:0007669"/>
    <property type="project" value="UniProtKB-KW"/>
</dbReference>
<proteinExistence type="inferred from homology"/>
<dbReference type="GO" id="GO:0002143">
    <property type="term" value="P:tRNA wobble position uridine thiolation"/>
    <property type="evidence" value="ECO:0007669"/>
    <property type="project" value="InterPro"/>
</dbReference>
<keyword evidence="4" id="KW-0808">Transferase</keyword>
<comment type="similarity">
    <text evidence="3">Belongs to the DsrH/TusB family.</text>
</comment>
<dbReference type="Gene3D" id="3.40.1260.10">
    <property type="entry name" value="DsrEFH-like"/>
    <property type="match status" value="1"/>
</dbReference>
<keyword evidence="1 3" id="KW-0963">Cytoplasm</keyword>
<dbReference type="HAMAP" id="MF_01564">
    <property type="entry name" value="Thiourid_synth_B"/>
    <property type="match status" value="1"/>
</dbReference>
<name>A0A3N6TRG2_9GAMM</name>
<keyword evidence="5" id="KW-1185">Reference proteome</keyword>
<dbReference type="NCBIfam" id="TIGR03011">
    <property type="entry name" value="sulf_tusB_dsrH"/>
    <property type="match status" value="1"/>
</dbReference>
<keyword evidence="2 3" id="KW-0819">tRNA processing</keyword>
<evidence type="ECO:0000313" key="5">
    <source>
        <dbReference type="Proteomes" id="UP000279457"/>
    </source>
</evidence>
<dbReference type="InterPro" id="IPR023526">
    <property type="entry name" value="Sulphur_relay_TusB"/>
</dbReference>
<dbReference type="OrthoDB" id="9795117at2"/>
<sequence>MLHLLIHSPFKCDFNALLRMLAGGDDVLLLQDGVLAALVESHSLNCLLEKDISLHVLREDVVARGLSAQISPKAGMVSYTDFVALTVKHPKQMTW</sequence>
<dbReference type="PANTHER" id="PTHR37526:SF1">
    <property type="entry name" value="PROTEIN TUSB"/>
    <property type="match status" value="1"/>
</dbReference>
<dbReference type="SUPFAM" id="SSF75169">
    <property type="entry name" value="DsrEFH-like"/>
    <property type="match status" value="1"/>
</dbReference>
<accession>A0A3N6TRG2</accession>
<dbReference type="NCBIfam" id="NF010035">
    <property type="entry name" value="PRK13510.1"/>
    <property type="match status" value="1"/>
</dbReference>
<dbReference type="EMBL" id="RHHM01000009">
    <property type="protein sequence ID" value="RQM37832.1"/>
    <property type="molecule type" value="Genomic_DNA"/>
</dbReference>
<comment type="caution">
    <text evidence="4">The sequence shown here is derived from an EMBL/GenBank/DDBJ whole genome shotgun (WGS) entry which is preliminary data.</text>
</comment>
<dbReference type="PANTHER" id="PTHR37526">
    <property type="entry name" value="PROTEIN TUSB"/>
    <property type="match status" value="1"/>
</dbReference>
<evidence type="ECO:0000256" key="3">
    <source>
        <dbReference type="HAMAP-Rule" id="MF_01564"/>
    </source>
</evidence>
<dbReference type="Proteomes" id="UP000279457">
    <property type="component" value="Unassembled WGS sequence"/>
</dbReference>
<dbReference type="InterPro" id="IPR027396">
    <property type="entry name" value="DsrEFH-like"/>
</dbReference>
<comment type="function">
    <text evidence="3">Part of a sulfur-relay system required for 2-thiolation of 5-methylaminomethyl-2-thiouridine (mnm(5)s(2)U) at tRNA wobble positions.</text>
</comment>
<evidence type="ECO:0000313" key="4">
    <source>
        <dbReference type="EMBL" id="RQM37832.1"/>
    </source>
</evidence>
<dbReference type="InterPro" id="IPR007215">
    <property type="entry name" value="Sulphur_relay_TusB/DsrH"/>
</dbReference>
<reference evidence="4 5" key="1">
    <citation type="submission" date="2018-10" db="EMBL/GenBank/DDBJ databases">
        <title>Draft genome sequence for the type isolate of Erwinia psidii, agent causal of bacterial blight in guava (Psidium guajava) and wilt and die-back of Eucalyptus spp.</title>
        <authorList>
            <person name="Hermenegildo P.S."/>
            <person name="Santos S.A."/>
            <person name="Guimaraes L.M.S."/>
            <person name="Vidigal P.M.P."/>
            <person name="Pereira I.C."/>
            <person name="Badel J.L."/>
            <person name="Alfenas-Zerbini P."/>
            <person name="Ferreira M.A.S.V."/>
            <person name="Alfenas A.C."/>
        </authorList>
    </citation>
    <scope>NUCLEOTIDE SEQUENCE [LARGE SCALE GENOMIC DNA]</scope>
    <source>
        <strain evidence="4 5">IBSBF 435</strain>
    </source>
</reference>
<evidence type="ECO:0000256" key="1">
    <source>
        <dbReference type="ARBA" id="ARBA00022490"/>
    </source>
</evidence>
<dbReference type="AlphaFoldDB" id="A0A3N6TRG2"/>